<dbReference type="AlphaFoldDB" id="A0ABC9VF60"/>
<dbReference type="RefSeq" id="WP_186003922.1">
    <property type="nucleotide sequence ID" value="NZ_CM002692.1"/>
</dbReference>
<comment type="caution">
    <text evidence="5">The sequence shown here is derived from an EMBL/GenBank/DDBJ whole genome shotgun (WGS) entry which is preliminary data.</text>
</comment>
<dbReference type="Proteomes" id="UP000023566">
    <property type="component" value="Chromosome"/>
</dbReference>
<dbReference type="PANTHER" id="PTHR43649:SF34">
    <property type="entry name" value="ABC TRANSPORTER PERIPLASMIC-BINDING PROTEIN YCJN-RELATED"/>
    <property type="match status" value="1"/>
</dbReference>
<dbReference type="InterPro" id="IPR006059">
    <property type="entry name" value="SBP"/>
</dbReference>
<evidence type="ECO:0000256" key="3">
    <source>
        <dbReference type="ARBA" id="ARBA00022729"/>
    </source>
</evidence>
<sequence length="440" mass="49661">MVKKKAYAFLSLSLVFLFILTACSQGKESAKTENGDGKEVTIQYWHANIEEERVELLKELIEEFERQNPGIHVQQVPVPEEDLPNKISAAMGANQLPAIIESGIEQMLLLSEEEVSDTKLHEEIINEIGKDDFFKGVLDTTKAPNGNGYLGVPMYGWVQGIWYNKQLFEEKGLEPPTTWENILKAAKAFHDPANKKYGIVIGTQKDQFTEQTFSQFALSNNATIFDEKGNVNVDTPEMAESLDFYKELAKYTPPGAESWREAKEMYLSGRVPMAMYSTYIMGDLSQNTQLAKSTGFAIPEKKNKSSFGQITSFVITNTVSENERNAAKQFTKFLMEKENYIKFLHMSAGGQNPTRKSIAEDPEYLDHETLKAFGEVASQIPFALENLQRFDVINGKIYPKMSDVSAQFIISEAIYNMTEHGVKTDEVIKTVKDKIEKVMK</sequence>
<dbReference type="SUPFAM" id="SSF53850">
    <property type="entry name" value="Periplasmic binding protein-like II"/>
    <property type="match status" value="1"/>
</dbReference>
<feature type="signal peptide" evidence="4">
    <location>
        <begin position="1"/>
        <end position="24"/>
    </location>
</feature>
<protein>
    <submittedName>
        <fullName evidence="5">Extracellular solute-binding protein</fullName>
    </submittedName>
</protein>
<evidence type="ECO:0000256" key="1">
    <source>
        <dbReference type="ARBA" id="ARBA00008520"/>
    </source>
</evidence>
<evidence type="ECO:0000313" key="5">
    <source>
        <dbReference type="EMBL" id="EZP77183.1"/>
    </source>
</evidence>
<feature type="chain" id="PRO_5044798031" evidence="4">
    <location>
        <begin position="25"/>
        <end position="440"/>
    </location>
</feature>
<keyword evidence="6" id="KW-1185">Reference proteome</keyword>
<dbReference type="Gene3D" id="3.40.190.10">
    <property type="entry name" value="Periplasmic binding protein-like II"/>
    <property type="match status" value="1"/>
</dbReference>
<dbReference type="PROSITE" id="PS51257">
    <property type="entry name" value="PROKAR_LIPOPROTEIN"/>
    <property type="match status" value="1"/>
</dbReference>
<organism evidence="5 6">
    <name type="scientific">Parageobacillus genomosp. 1</name>
    <dbReference type="NCBI Taxonomy" id="1295642"/>
    <lineage>
        <taxon>Bacteria</taxon>
        <taxon>Bacillati</taxon>
        <taxon>Bacillota</taxon>
        <taxon>Bacilli</taxon>
        <taxon>Bacillales</taxon>
        <taxon>Anoxybacillaceae</taxon>
        <taxon>Parageobacillus</taxon>
    </lineage>
</organism>
<dbReference type="EMBL" id="AOTZ01000004">
    <property type="protein sequence ID" value="EZP77183.1"/>
    <property type="molecule type" value="Genomic_DNA"/>
</dbReference>
<keyword evidence="2" id="KW-0813">Transport</keyword>
<dbReference type="InterPro" id="IPR050490">
    <property type="entry name" value="Bact_solute-bd_prot1"/>
</dbReference>
<dbReference type="CDD" id="cd13585">
    <property type="entry name" value="PBP2_TMBP_like"/>
    <property type="match status" value="1"/>
</dbReference>
<reference evidence="5 6" key="1">
    <citation type="journal article" date="2014" name="Appl. Microbiol. Biotechnol.">
        <title>Transformable facultative thermophile Geobacillus stearothermophilus NUB3621 as a host strain for metabolic engineering.</title>
        <authorList>
            <person name="Blanchard K."/>
            <person name="Robic S."/>
            <person name="Matsumura I."/>
        </authorList>
    </citation>
    <scope>NUCLEOTIDE SEQUENCE [LARGE SCALE GENOMIC DNA]</scope>
    <source>
        <strain evidence="5 6">NUB3621</strain>
    </source>
</reference>
<accession>A0ABC9VF60</accession>
<name>A0ABC9VF60_9BACL</name>
<gene>
    <name evidence="5" type="ORF">H839_06059</name>
</gene>
<comment type="similarity">
    <text evidence="1">Belongs to the bacterial solute-binding protein 1 family.</text>
</comment>
<proteinExistence type="inferred from homology"/>
<dbReference type="PANTHER" id="PTHR43649">
    <property type="entry name" value="ARABINOSE-BINDING PROTEIN-RELATED"/>
    <property type="match status" value="1"/>
</dbReference>
<evidence type="ECO:0000256" key="2">
    <source>
        <dbReference type="ARBA" id="ARBA00022448"/>
    </source>
</evidence>
<evidence type="ECO:0000313" key="6">
    <source>
        <dbReference type="Proteomes" id="UP000023566"/>
    </source>
</evidence>
<keyword evidence="3 4" id="KW-0732">Signal</keyword>
<evidence type="ECO:0000256" key="4">
    <source>
        <dbReference type="SAM" id="SignalP"/>
    </source>
</evidence>
<dbReference type="Pfam" id="PF01547">
    <property type="entry name" value="SBP_bac_1"/>
    <property type="match status" value="1"/>
</dbReference>